<accession>A0A811VAP0</accession>
<proteinExistence type="predicted"/>
<feature type="non-terminal residue" evidence="1">
    <location>
        <position position="1"/>
    </location>
</feature>
<evidence type="ECO:0000313" key="2">
    <source>
        <dbReference type="Proteomes" id="UP000606786"/>
    </source>
</evidence>
<keyword evidence="2" id="KW-1185">Reference proteome</keyword>
<feature type="non-terminal residue" evidence="1">
    <location>
        <position position="146"/>
    </location>
</feature>
<dbReference type="Proteomes" id="UP000606786">
    <property type="component" value="Unassembled WGS sequence"/>
</dbReference>
<evidence type="ECO:0000313" key="1">
    <source>
        <dbReference type="EMBL" id="CAD7006965.1"/>
    </source>
</evidence>
<reference evidence="1" key="1">
    <citation type="submission" date="2020-11" db="EMBL/GenBank/DDBJ databases">
        <authorList>
            <person name="Whitehead M."/>
        </authorList>
    </citation>
    <scope>NUCLEOTIDE SEQUENCE</scope>
    <source>
        <strain evidence="1">EGII</strain>
    </source>
</reference>
<protein>
    <submittedName>
        <fullName evidence="1">(Mediterranean fruit fly) hypothetical protein</fullName>
    </submittedName>
</protein>
<dbReference type="AlphaFoldDB" id="A0A811VAP0"/>
<gene>
    <name evidence="1" type="ORF">CCAP1982_LOCUS15241</name>
</gene>
<dbReference type="EMBL" id="CAJHJT010000045">
    <property type="protein sequence ID" value="CAD7006965.1"/>
    <property type="molecule type" value="Genomic_DNA"/>
</dbReference>
<comment type="caution">
    <text evidence="1">The sequence shown here is derived from an EMBL/GenBank/DDBJ whole genome shotgun (WGS) entry which is preliminary data.</text>
</comment>
<sequence>HVRTVTLARKHQIRWPMANRGRTLSCQQRVKHNKHYKCNKCFFQTAVHMVGVHFTSSHIHIFASACAHLLYVNSHSQYEVFEYSRAVRHGAVPYGSQEDFKPQLPCATDRIAFKFSCCRDGTTACNALAIASAVAVAPHACAHATV</sequence>
<name>A0A811VAP0_CERCA</name>
<organism evidence="1 2">
    <name type="scientific">Ceratitis capitata</name>
    <name type="common">Mediterranean fruit fly</name>
    <name type="synonym">Tephritis capitata</name>
    <dbReference type="NCBI Taxonomy" id="7213"/>
    <lineage>
        <taxon>Eukaryota</taxon>
        <taxon>Metazoa</taxon>
        <taxon>Ecdysozoa</taxon>
        <taxon>Arthropoda</taxon>
        <taxon>Hexapoda</taxon>
        <taxon>Insecta</taxon>
        <taxon>Pterygota</taxon>
        <taxon>Neoptera</taxon>
        <taxon>Endopterygota</taxon>
        <taxon>Diptera</taxon>
        <taxon>Brachycera</taxon>
        <taxon>Muscomorpha</taxon>
        <taxon>Tephritoidea</taxon>
        <taxon>Tephritidae</taxon>
        <taxon>Ceratitis</taxon>
        <taxon>Ceratitis</taxon>
    </lineage>
</organism>